<evidence type="ECO:0000256" key="3">
    <source>
        <dbReference type="SAM" id="MobiDB-lite"/>
    </source>
</evidence>
<evidence type="ECO:0000259" key="5">
    <source>
        <dbReference type="SMART" id="SM00823"/>
    </source>
</evidence>
<feature type="domain" description="Polyketide synthase-like phosphopantetheine-binding" evidence="5">
    <location>
        <begin position="1007"/>
        <end position="1075"/>
    </location>
</feature>
<dbReference type="Gene3D" id="3.40.50.12780">
    <property type="entry name" value="N-terminal domain of ligase-like"/>
    <property type="match status" value="1"/>
</dbReference>
<feature type="transmembrane region" description="Helical" evidence="4">
    <location>
        <begin position="1349"/>
        <end position="1370"/>
    </location>
</feature>
<accession>A0A9N8DT12</accession>
<dbReference type="InterPro" id="IPR020806">
    <property type="entry name" value="PKS_PP-bd"/>
</dbReference>
<dbReference type="SUPFAM" id="SSF47336">
    <property type="entry name" value="ACP-like"/>
    <property type="match status" value="1"/>
</dbReference>
<evidence type="ECO:0000313" key="6">
    <source>
        <dbReference type="EMBL" id="CAB9508014.1"/>
    </source>
</evidence>
<dbReference type="PANTHER" id="PTHR22754">
    <property type="entry name" value="DISCO-INTERACTING PROTEIN 2 DIP2 -RELATED"/>
    <property type="match status" value="1"/>
</dbReference>
<dbReference type="Pfam" id="PF00501">
    <property type="entry name" value="AMP-binding"/>
    <property type="match status" value="1"/>
</dbReference>
<keyword evidence="4" id="KW-0812">Transmembrane</keyword>
<proteinExistence type="predicted"/>
<keyword evidence="7" id="KW-1185">Reference proteome</keyword>
<dbReference type="InterPro" id="IPR042099">
    <property type="entry name" value="ANL_N_sf"/>
</dbReference>
<feature type="transmembrane region" description="Helical" evidence="4">
    <location>
        <begin position="1106"/>
        <end position="1132"/>
    </location>
</feature>
<dbReference type="InterPro" id="IPR011004">
    <property type="entry name" value="Trimer_LpxA-like_sf"/>
</dbReference>
<dbReference type="InterPro" id="IPR045851">
    <property type="entry name" value="AMP-bd_C_sf"/>
</dbReference>
<evidence type="ECO:0000256" key="1">
    <source>
        <dbReference type="ARBA" id="ARBA00022450"/>
    </source>
</evidence>
<dbReference type="Proteomes" id="UP001153069">
    <property type="component" value="Unassembled WGS sequence"/>
</dbReference>
<comment type="caution">
    <text evidence="6">The sequence shown here is derived from an EMBL/GenBank/DDBJ whole genome shotgun (WGS) entry which is preliminary data.</text>
</comment>
<dbReference type="PANTHER" id="PTHR22754:SF32">
    <property type="entry name" value="DISCO-INTERACTING PROTEIN 2"/>
    <property type="match status" value="1"/>
</dbReference>
<keyword evidence="2" id="KW-0597">Phosphoprotein</keyword>
<name>A0A9N8DT12_9STRA</name>
<dbReference type="Pfam" id="PF13450">
    <property type="entry name" value="NAD_binding_8"/>
    <property type="match status" value="1"/>
</dbReference>
<feature type="compositionally biased region" description="Polar residues" evidence="3">
    <location>
        <begin position="1753"/>
        <end position="1772"/>
    </location>
</feature>
<dbReference type="OrthoDB" id="199633at2759"/>
<evidence type="ECO:0000256" key="2">
    <source>
        <dbReference type="ARBA" id="ARBA00022553"/>
    </source>
</evidence>
<dbReference type="PROSITE" id="PS00455">
    <property type="entry name" value="AMP_BINDING"/>
    <property type="match status" value="1"/>
</dbReference>
<keyword evidence="4" id="KW-0472">Membrane</keyword>
<dbReference type="InterPro" id="IPR000873">
    <property type="entry name" value="AMP-dep_synth/lig_dom"/>
</dbReference>
<keyword evidence="1" id="KW-0596">Phosphopantetheine</keyword>
<dbReference type="Gene3D" id="3.30.300.30">
    <property type="match status" value="1"/>
</dbReference>
<dbReference type="GO" id="GO:0031177">
    <property type="term" value="F:phosphopantetheine binding"/>
    <property type="evidence" value="ECO:0007669"/>
    <property type="project" value="InterPro"/>
</dbReference>
<dbReference type="Gene3D" id="1.10.1200.10">
    <property type="entry name" value="ACP-like"/>
    <property type="match status" value="1"/>
</dbReference>
<dbReference type="InterPro" id="IPR036736">
    <property type="entry name" value="ACP-like_sf"/>
</dbReference>
<dbReference type="SUPFAM" id="SSF56801">
    <property type="entry name" value="Acetyl-CoA synthetase-like"/>
    <property type="match status" value="1"/>
</dbReference>
<dbReference type="InterPro" id="IPR020845">
    <property type="entry name" value="AMP-binding_CS"/>
</dbReference>
<organism evidence="6 7">
    <name type="scientific">Seminavis robusta</name>
    <dbReference type="NCBI Taxonomy" id="568900"/>
    <lineage>
        <taxon>Eukaryota</taxon>
        <taxon>Sar</taxon>
        <taxon>Stramenopiles</taxon>
        <taxon>Ochrophyta</taxon>
        <taxon>Bacillariophyta</taxon>
        <taxon>Bacillariophyceae</taxon>
        <taxon>Bacillariophycidae</taxon>
        <taxon>Naviculales</taxon>
        <taxon>Naviculaceae</taxon>
        <taxon>Seminavis</taxon>
    </lineage>
</organism>
<dbReference type="SUPFAM" id="SSF51161">
    <property type="entry name" value="Trimeric LpxA-like enzymes"/>
    <property type="match status" value="1"/>
</dbReference>
<feature type="region of interest" description="Disordered" evidence="3">
    <location>
        <begin position="1746"/>
        <end position="1792"/>
    </location>
</feature>
<feature type="transmembrane region" description="Helical" evidence="4">
    <location>
        <begin position="1382"/>
        <end position="1407"/>
    </location>
</feature>
<dbReference type="EMBL" id="CAICTM010000328">
    <property type="protein sequence ID" value="CAB9508014.1"/>
    <property type="molecule type" value="Genomic_DNA"/>
</dbReference>
<feature type="transmembrane region" description="Helical" evidence="4">
    <location>
        <begin position="1152"/>
        <end position="1176"/>
    </location>
</feature>
<gene>
    <name evidence="6" type="ORF">SEMRO_329_G118780.1</name>
</gene>
<dbReference type="Gene3D" id="2.160.10.10">
    <property type="entry name" value="Hexapeptide repeat proteins"/>
    <property type="match status" value="1"/>
</dbReference>
<reference evidence="6" key="1">
    <citation type="submission" date="2020-06" db="EMBL/GenBank/DDBJ databases">
        <authorList>
            <consortium name="Plant Systems Biology data submission"/>
        </authorList>
    </citation>
    <scope>NUCLEOTIDE SEQUENCE</scope>
    <source>
        <strain evidence="6">D6</strain>
    </source>
</reference>
<dbReference type="Gene3D" id="3.50.50.60">
    <property type="entry name" value="FAD/NAD(P)-binding domain"/>
    <property type="match status" value="1"/>
</dbReference>
<dbReference type="GO" id="GO:0016874">
    <property type="term" value="F:ligase activity"/>
    <property type="evidence" value="ECO:0007669"/>
    <property type="project" value="UniProtKB-KW"/>
</dbReference>
<dbReference type="SUPFAM" id="SSF51905">
    <property type="entry name" value="FAD/NAD(P)-binding domain"/>
    <property type="match status" value="1"/>
</dbReference>
<evidence type="ECO:0000256" key="4">
    <source>
        <dbReference type="SAM" id="Phobius"/>
    </source>
</evidence>
<sequence length="1810" mass="199598">MKVFSTILEAINYHASETPDKVVITWVDIRCQEQNKMTFKQLENESNAVAARLLKLGCKKGDRVMVAYPFGLEFLAGMFGAMKIGVIPCSIYPPNPNQLKTDMPKFRGFAEDAGAKYALSTNVFAAAMTAASVLYKSGVTWIGTDKLPIKKSKPNKPKDYETFVGEPEDICFIQYTSGSTGRPKGVMIGHHNLVENIRGISCMSDTDVLSSTVAALWVPQYHDMGLVAGFMSTIYGGIHLVMASPLDFIANPLLWSDMVETYKATLTCAPNFAYALLLKRLQQANRTADWSCVRRAMFGGEPSQSHIVAAVAKTLSIKPENLYNIYGMAESVVFLTGGPAYPDSEGLVSCGEVNSPTLRLRIVEDGKEVKEGHVGSIWAQSPRVAAGYYGQSELSTAAFANALPSYDGTWLDTGDLGKIVDGQLYVTGRVKDVIIINGKNYYPSDLELSIDDLFGHDIRPGRTTAFQHGEDSVGITVEGRKGFEKSSKSDLAVHIANHVSQVHGLFAVEVVVLKLGVTPKTTSGKLKRSLIRQTTLASEWKASSVLLHFERREVVAPLAKDYKEQLHVAVVGAGAAGLVTALRLAQRNINVTLLERNEKIGGHARHVEVFGHERNPAFGVFLAEESPNLIALTEELEVEALCLAESRHSRGIVTMGEKEIPSVSQAEANRFIGQMQIIHKAGTGQDETIGQYFIRSRFDQHFIVYFYIGKIVSFFPGQTIQDYLNIPLELVAWFVVSASISKNDLLRLRNKDYMQRFESTLRSLGVEMRTNVSTEVVSRDATGVTIRTSKNDNEEILEVHKLVLAVPPNSAVKVLGLGMSPQEQVLAEFYCPLETVVLHQDSKWSDLTEPNKIVANIPDYGASLPSFNDTVPITTSLVSDTDHKTPVYVTHAYATHEKLEFDSPVEKMSFTHTKITCKTIQLRNSLLQNQGKHSTYFAGGWTRGKMLHEDAVVSGILAANAILEACSMVPHPVLERETPVPSNQLISKAVAEVVLSDIQAPTNINFSARYANVVMSVFGSEFDSSKTWTENGLTSLKSAELRNKLEEAMHVVLPANFEQLHPTPKALSAFLEASEGRGFPIDQACTHSDVLWSSTRSKLSKLQLGVLQTFGSIVILQLLLISVVPSFFLVSWVLDQCGSSETGVCNGPLNWVLLPATFPLFILSFSLIVVFCKYAVIGTYRHHHFELLSWSYLHWWFMDRLMEVWESLVGPFYVETKYIWIFYWLLGADLAWSAKIESFIREFDLVKVGGNATIGYPIKCRKFSLSNETSPLMTFRPIVVESNSHVSGMIGPGAKIGDGSKVEKLSVVQEGALVPDGVLARGNPAYNAGSFKHQKASSAEESMLDVFKIVWTIFEAYHFFMLSYLVHATLSLILPSWRYSGILHWILLFPMASFLALLTSIALKWLLIGKRDPSDKYEGSLWRRATNWACDFHFHIAAWPITPFIGHSKLWTIILFSHGLDVDMVSELNINPHTQFTPSRVDYVKIRNSFLSTISLDLNHECADRTIEIINSSIGYGVNLHAGIRILHSVLPPRADVSESVMDLNQSGLTFQPNLILDMVVPEIAQQALNVVLFASIIPSFEVGHVATTSSSATSAVLGLMAAVVLQMTVWNLSSMAFERILLNLPSRAQQVLFGAYINHVWLFRVRNWLVYLLYGTPMFGQYASMMGAEVDGDLWFFGHTLYEFGRLHFRGCTIIDSSYVSGHFIDGNGLSIDDTIMSGVLHPGCVAIAGSVGFGENGPWKLFLTSGDGTKESTQTPPGDATSNHLGSSLSLPVGNDPANNNHSSQGLQGASLSGYSAQQDLETCDFEV</sequence>
<evidence type="ECO:0000313" key="7">
    <source>
        <dbReference type="Proteomes" id="UP001153069"/>
    </source>
</evidence>
<dbReference type="SMART" id="SM00823">
    <property type="entry name" value="PKS_PP"/>
    <property type="match status" value="1"/>
</dbReference>
<dbReference type="InterPro" id="IPR036188">
    <property type="entry name" value="FAD/NAD-bd_sf"/>
</dbReference>
<keyword evidence="6" id="KW-0436">Ligase</keyword>
<keyword evidence="4" id="KW-1133">Transmembrane helix</keyword>
<protein>
    <submittedName>
        <fullName evidence="6">D-alanine--D-alanyl carrier protein ligase</fullName>
    </submittedName>
</protein>